<evidence type="ECO:0000256" key="1">
    <source>
        <dbReference type="SAM" id="MobiDB-lite"/>
    </source>
</evidence>
<dbReference type="EnsemblMetazoa" id="Aqu2.1.32998_001">
    <property type="protein sequence ID" value="Aqu2.1.32998_001"/>
    <property type="gene ID" value="Aqu2.1.32998"/>
</dbReference>
<name>A0A1X7UYZ8_AMPQE</name>
<dbReference type="AlphaFoldDB" id="A0A1X7UYZ8"/>
<accession>A0A1X7UYZ8</accession>
<proteinExistence type="predicted"/>
<protein>
    <submittedName>
        <fullName evidence="2">Uncharacterized protein</fullName>
    </submittedName>
</protein>
<evidence type="ECO:0000313" key="2">
    <source>
        <dbReference type="EnsemblMetazoa" id="Aqu2.1.32998_001"/>
    </source>
</evidence>
<dbReference type="InParanoid" id="A0A1X7UYZ8"/>
<feature type="region of interest" description="Disordered" evidence="1">
    <location>
        <begin position="1"/>
        <end position="25"/>
    </location>
</feature>
<sequence length="25" mass="2767">SPSIPCHPESMEYLTDGMRLSSESI</sequence>
<reference evidence="2" key="1">
    <citation type="submission" date="2017-05" db="UniProtKB">
        <authorList>
            <consortium name="EnsemblMetazoa"/>
        </authorList>
    </citation>
    <scope>IDENTIFICATION</scope>
</reference>
<organism evidence="2">
    <name type="scientific">Amphimedon queenslandica</name>
    <name type="common">Sponge</name>
    <dbReference type="NCBI Taxonomy" id="400682"/>
    <lineage>
        <taxon>Eukaryota</taxon>
        <taxon>Metazoa</taxon>
        <taxon>Porifera</taxon>
        <taxon>Demospongiae</taxon>
        <taxon>Heteroscleromorpha</taxon>
        <taxon>Haplosclerida</taxon>
        <taxon>Niphatidae</taxon>
        <taxon>Amphimedon</taxon>
    </lineage>
</organism>